<gene>
    <name evidence="1" type="ORF">V1517DRAFT_168983</name>
</gene>
<evidence type="ECO:0000313" key="2">
    <source>
        <dbReference type="Proteomes" id="UP001489719"/>
    </source>
</evidence>
<comment type="caution">
    <text evidence="1">The sequence shown here is derived from an EMBL/GenBank/DDBJ whole genome shotgun (WGS) entry which is preliminary data.</text>
</comment>
<evidence type="ECO:0000313" key="1">
    <source>
        <dbReference type="EMBL" id="KAK9321678.1"/>
    </source>
</evidence>
<name>A0ACC3TKM9_9ASCO</name>
<proteinExistence type="predicted"/>
<reference evidence="2" key="1">
    <citation type="journal article" date="2024" name="Front. Bioeng. Biotechnol.">
        <title>Genome-scale model development and genomic sequencing of the oleaginous clade Lipomyces.</title>
        <authorList>
            <person name="Czajka J.J."/>
            <person name="Han Y."/>
            <person name="Kim J."/>
            <person name="Mondo S.J."/>
            <person name="Hofstad B.A."/>
            <person name="Robles A."/>
            <person name="Haridas S."/>
            <person name="Riley R."/>
            <person name="LaButti K."/>
            <person name="Pangilinan J."/>
            <person name="Andreopoulos W."/>
            <person name="Lipzen A."/>
            <person name="Yan J."/>
            <person name="Wang M."/>
            <person name="Ng V."/>
            <person name="Grigoriev I.V."/>
            <person name="Spatafora J.W."/>
            <person name="Magnuson J.K."/>
            <person name="Baker S.E."/>
            <person name="Pomraning K.R."/>
        </authorList>
    </citation>
    <scope>NUCLEOTIDE SEQUENCE [LARGE SCALE GENOMIC DNA]</scope>
    <source>
        <strain evidence="2">CBS 10300</strain>
    </source>
</reference>
<sequence>MSQSSMKGKEKVTGSVRENGELEKLTASGSKSYGLKKYEAATESFARACEIYVSVHGKDDPNLLFLYGRALFQVAVSSSDVLGGVKAEGEKEASSGANTKAVPGSPKAEPGGKDGKGLFQFTGDAEEEDSEEDENEDENEFENDFETAWEVLDLARNLFDKQLSGLSDVEANKATRRDIQQKLADIHDILGEISLESENFAQAATDLEASLKLKEQLYAEESTFVSEACFKLSLALEFIPDRQDKRKEAAELVRKAISSVKKRIGISGEDDAGLLKDLESRLQDLESGPTASTNGPAADILGPSAEDIRDKLAAALTHATDISDLVRRKPDSPGASATASSSVAGAKPLDGAAVEGSKRTGEEGEDEIRKKAKVGE</sequence>
<accession>A0ACC3TKM9</accession>
<protein>
    <submittedName>
        <fullName evidence="1">Uncharacterized protein</fullName>
    </submittedName>
</protein>
<dbReference type="Proteomes" id="UP001489719">
    <property type="component" value="Unassembled WGS sequence"/>
</dbReference>
<dbReference type="EMBL" id="MU970093">
    <property type="protein sequence ID" value="KAK9321678.1"/>
    <property type="molecule type" value="Genomic_DNA"/>
</dbReference>
<keyword evidence="2" id="KW-1185">Reference proteome</keyword>
<organism evidence="1 2">
    <name type="scientific">Lipomyces orientalis</name>
    <dbReference type="NCBI Taxonomy" id="1233043"/>
    <lineage>
        <taxon>Eukaryota</taxon>
        <taxon>Fungi</taxon>
        <taxon>Dikarya</taxon>
        <taxon>Ascomycota</taxon>
        <taxon>Saccharomycotina</taxon>
        <taxon>Lipomycetes</taxon>
        <taxon>Lipomycetales</taxon>
        <taxon>Lipomycetaceae</taxon>
        <taxon>Lipomyces</taxon>
    </lineage>
</organism>